<gene>
    <name evidence="2" type="ORF">FHS23_001053</name>
</gene>
<feature type="compositionally biased region" description="Basic residues" evidence="1">
    <location>
        <begin position="237"/>
        <end position="249"/>
    </location>
</feature>
<proteinExistence type="predicted"/>
<evidence type="ECO:0000256" key="1">
    <source>
        <dbReference type="SAM" id="MobiDB-lite"/>
    </source>
</evidence>
<comment type="caution">
    <text evidence="2">The sequence shown here is derived from an EMBL/GenBank/DDBJ whole genome shotgun (WGS) entry which is preliminary data.</text>
</comment>
<accession>A0A839RWM9</accession>
<name>A0A839RWM9_9PSEU</name>
<feature type="compositionally biased region" description="Polar residues" evidence="1">
    <location>
        <begin position="219"/>
        <end position="228"/>
    </location>
</feature>
<organism evidence="2 3">
    <name type="scientific">Prauserella isguenensis</name>
    <dbReference type="NCBI Taxonomy" id="1470180"/>
    <lineage>
        <taxon>Bacteria</taxon>
        <taxon>Bacillati</taxon>
        <taxon>Actinomycetota</taxon>
        <taxon>Actinomycetes</taxon>
        <taxon>Pseudonocardiales</taxon>
        <taxon>Pseudonocardiaceae</taxon>
        <taxon>Prauserella</taxon>
    </lineage>
</organism>
<keyword evidence="3" id="KW-1185">Reference proteome</keyword>
<feature type="region of interest" description="Disordered" evidence="1">
    <location>
        <begin position="172"/>
        <end position="318"/>
    </location>
</feature>
<reference evidence="2 3" key="1">
    <citation type="submission" date="2020-08" db="EMBL/GenBank/DDBJ databases">
        <title>Genomic Encyclopedia of Type Strains, Phase III (KMG-III): the genomes of soil and plant-associated and newly described type strains.</title>
        <authorList>
            <person name="Whitman W."/>
        </authorList>
    </citation>
    <scope>NUCLEOTIDE SEQUENCE [LARGE SCALE GENOMIC DNA]</scope>
    <source>
        <strain evidence="2 3">CECT 8577</strain>
    </source>
</reference>
<evidence type="ECO:0000313" key="3">
    <source>
        <dbReference type="Proteomes" id="UP000550714"/>
    </source>
</evidence>
<dbReference type="EMBL" id="JACHWU010000001">
    <property type="protein sequence ID" value="MBB3050058.1"/>
    <property type="molecule type" value="Genomic_DNA"/>
</dbReference>
<sequence>MDDGARTGTDADGGAELNEVAAELYALDRDEFTQARNERARSAGDRELAARIRKLRKPTVAAARVNRFAREHPDQVRQLRTLGDELRSAHAELDGDRIRELSQRRRALVGESAELEASGSGDGVSREVHDTLDAAVTDADAGEAVARGCLVSALQPGDAFAAGGLAADVDGGGTAAPVTHREGRSDDEVPNDDRAGGAERSRRKRSSGRREPADGSRSGGTDRSAQTGRQDREHRDKKQQRRERNRHGRLREQERQDSPEGQPEKERREQERREQERREEEQREQRERERRERERREERRREQRERRRQRNAELAEARTALGDAVTELREAEAAEAEARRRARAARKAFEAADRRVHEAEVALAEVTDAHPDQQ</sequence>
<feature type="compositionally biased region" description="Basic and acidic residues" evidence="1">
    <location>
        <begin position="250"/>
        <end position="316"/>
    </location>
</feature>
<dbReference type="AlphaFoldDB" id="A0A839RWM9"/>
<evidence type="ECO:0000313" key="2">
    <source>
        <dbReference type="EMBL" id="MBB3050058.1"/>
    </source>
</evidence>
<feature type="compositionally biased region" description="Basic and acidic residues" evidence="1">
    <location>
        <begin position="179"/>
        <end position="200"/>
    </location>
</feature>
<dbReference type="RefSeq" id="WP_183648594.1">
    <property type="nucleotide sequence ID" value="NZ_JACHWU010000001.1"/>
</dbReference>
<protein>
    <submittedName>
        <fullName evidence="2">Uncharacterized protein</fullName>
    </submittedName>
</protein>
<dbReference type="Proteomes" id="UP000550714">
    <property type="component" value="Unassembled WGS sequence"/>
</dbReference>